<gene>
    <name evidence="4" type="ORF">INT43_009028</name>
</gene>
<comment type="subunit">
    <text evidence="1">Component of the TIM23 complex.</text>
</comment>
<keyword evidence="1" id="KW-0496">Mitochondrion</keyword>
<dbReference type="SUPFAM" id="SSF56784">
    <property type="entry name" value="HAD-like"/>
    <property type="match status" value="1"/>
</dbReference>
<sequence>MASIPARTAQRVARNMPKARSEPAKEKVASQNYIAHTEIPSVTCTERQRQLIILDLNGTLVSKTGKAGMWVRPHYQDFLSYLFRNFEVCVWSSARQKTVKNMCQLFGDHKKQLSFIWSRENMGLTKEEYFSNISTVKDLQLVWKHYSKQAGSNIYNANNTILLDDSITKAILQPCNSIEIGTFNHKLSTTKINGDSELLDVINYLEKVQYQSNISNFFKEHPYETKPTYTAHDTNFQFTYYRFNSDYVMTEDSRKMS</sequence>
<name>A0A8H7U815_MORIS</name>
<feature type="domain" description="FCP1 homology" evidence="3">
    <location>
        <begin position="45"/>
        <end position="208"/>
    </location>
</feature>
<keyword evidence="5" id="KW-1185">Reference proteome</keyword>
<dbReference type="PROSITE" id="PS50969">
    <property type="entry name" value="FCP1"/>
    <property type="match status" value="1"/>
</dbReference>
<dbReference type="InterPro" id="IPR004274">
    <property type="entry name" value="FCP1_dom"/>
</dbReference>
<feature type="region of interest" description="Disordered" evidence="2">
    <location>
        <begin position="1"/>
        <end position="27"/>
    </location>
</feature>
<dbReference type="InterPro" id="IPR036412">
    <property type="entry name" value="HAD-like_sf"/>
</dbReference>
<keyword evidence="1" id="KW-0811">Translocation</keyword>
<comment type="similarity">
    <text evidence="1">Belongs to the TIM50 family.</text>
</comment>
<keyword evidence="1" id="KW-0813">Transport</keyword>
<comment type="subcellular location">
    <subcellularLocation>
        <location evidence="1">Mitochondrion inner membrane</location>
        <topology evidence="1">Single-pass membrane protein</topology>
    </subcellularLocation>
</comment>
<dbReference type="EMBL" id="JAEPQZ010000021">
    <property type="protein sequence ID" value="KAG2171367.1"/>
    <property type="molecule type" value="Genomic_DNA"/>
</dbReference>
<evidence type="ECO:0000313" key="4">
    <source>
        <dbReference type="EMBL" id="KAG2171367.1"/>
    </source>
</evidence>
<dbReference type="Pfam" id="PF03031">
    <property type="entry name" value="NIF"/>
    <property type="match status" value="1"/>
</dbReference>
<accession>A0A8H7U815</accession>
<dbReference type="InterPro" id="IPR050365">
    <property type="entry name" value="TIM50"/>
</dbReference>
<dbReference type="OrthoDB" id="1711508at2759"/>
<dbReference type="SMART" id="SM00577">
    <property type="entry name" value="CPDc"/>
    <property type="match status" value="1"/>
</dbReference>
<dbReference type="AlphaFoldDB" id="A0A8H7U815"/>
<organism evidence="4 5">
    <name type="scientific">Mortierella isabellina</name>
    <name type="common">Filamentous fungus</name>
    <name type="synonym">Umbelopsis isabellina</name>
    <dbReference type="NCBI Taxonomy" id="91625"/>
    <lineage>
        <taxon>Eukaryota</taxon>
        <taxon>Fungi</taxon>
        <taxon>Fungi incertae sedis</taxon>
        <taxon>Mucoromycota</taxon>
        <taxon>Mucoromycotina</taxon>
        <taxon>Umbelopsidomycetes</taxon>
        <taxon>Umbelopsidales</taxon>
        <taxon>Umbelopsidaceae</taxon>
        <taxon>Umbelopsis</taxon>
    </lineage>
</organism>
<evidence type="ECO:0000256" key="1">
    <source>
        <dbReference type="RuleBase" id="RU365079"/>
    </source>
</evidence>
<dbReference type="InterPro" id="IPR023214">
    <property type="entry name" value="HAD_sf"/>
</dbReference>
<dbReference type="PANTHER" id="PTHR12210">
    <property type="entry name" value="DULLARD PROTEIN PHOSPHATASE"/>
    <property type="match status" value="1"/>
</dbReference>
<dbReference type="GO" id="GO:0005744">
    <property type="term" value="C:TIM23 mitochondrial import inner membrane translocase complex"/>
    <property type="evidence" value="ECO:0007669"/>
    <property type="project" value="UniProtKB-UniRule"/>
</dbReference>
<evidence type="ECO:0000259" key="3">
    <source>
        <dbReference type="PROSITE" id="PS50969"/>
    </source>
</evidence>
<protein>
    <recommendedName>
        <fullName evidence="1">Mitochondrial import inner membrane translocase subunit TIM50</fullName>
    </recommendedName>
</protein>
<evidence type="ECO:0000313" key="5">
    <source>
        <dbReference type="Proteomes" id="UP000654370"/>
    </source>
</evidence>
<comment type="function">
    <text evidence="1">Essential component of the TIM23 complex, a complex that mediates the translocation of transit peptide-containing proteins across the mitochondrial inner membrane.</text>
</comment>
<dbReference type="Proteomes" id="UP000654370">
    <property type="component" value="Unassembled WGS sequence"/>
</dbReference>
<reference evidence="4" key="1">
    <citation type="submission" date="2020-12" db="EMBL/GenBank/DDBJ databases">
        <title>Metabolic potential, ecology and presence of endohyphal bacteria is reflected in genomic diversity of Mucoromycotina.</title>
        <authorList>
            <person name="Muszewska A."/>
            <person name="Okrasinska A."/>
            <person name="Steczkiewicz K."/>
            <person name="Drgas O."/>
            <person name="Orlowska M."/>
            <person name="Perlinska-Lenart U."/>
            <person name="Aleksandrzak-Piekarczyk T."/>
            <person name="Szatraj K."/>
            <person name="Zielenkiewicz U."/>
            <person name="Pilsyk S."/>
            <person name="Malc E."/>
            <person name="Mieczkowski P."/>
            <person name="Kruszewska J.S."/>
            <person name="Biernat P."/>
            <person name="Pawlowska J."/>
        </authorList>
    </citation>
    <scope>NUCLEOTIDE SEQUENCE</scope>
    <source>
        <strain evidence="4">WA0000067209</strain>
    </source>
</reference>
<keyword evidence="1" id="KW-0809">Transit peptide</keyword>
<comment type="caution">
    <text evidence="4">The sequence shown here is derived from an EMBL/GenBank/DDBJ whole genome shotgun (WGS) entry which is preliminary data.</text>
</comment>
<dbReference type="Gene3D" id="3.40.50.1000">
    <property type="entry name" value="HAD superfamily/HAD-like"/>
    <property type="match status" value="1"/>
</dbReference>
<dbReference type="GO" id="GO:0015031">
    <property type="term" value="P:protein transport"/>
    <property type="evidence" value="ECO:0007669"/>
    <property type="project" value="UniProtKB-KW"/>
</dbReference>
<keyword evidence="1" id="KW-0653">Protein transport</keyword>
<proteinExistence type="inferred from homology"/>
<evidence type="ECO:0000256" key="2">
    <source>
        <dbReference type="SAM" id="MobiDB-lite"/>
    </source>
</evidence>